<dbReference type="STRING" id="983920.Y88_1789"/>
<dbReference type="AlphaFoldDB" id="F1Z3W9"/>
<protein>
    <submittedName>
        <fullName evidence="1">Uncharacterized protein</fullName>
    </submittedName>
</protein>
<gene>
    <name evidence="1" type="ORF">Y88_1789</name>
</gene>
<dbReference type="HOGENOM" id="CLU_2956009_0_0_5"/>
<dbReference type="Proteomes" id="UP000004728">
    <property type="component" value="Unassembled WGS sequence"/>
</dbReference>
<organism evidence="1 2">
    <name type="scientific">Novosphingobium nitrogenifigens DSM 19370</name>
    <dbReference type="NCBI Taxonomy" id="983920"/>
    <lineage>
        <taxon>Bacteria</taxon>
        <taxon>Pseudomonadati</taxon>
        <taxon>Pseudomonadota</taxon>
        <taxon>Alphaproteobacteria</taxon>
        <taxon>Sphingomonadales</taxon>
        <taxon>Sphingomonadaceae</taxon>
        <taxon>Novosphingobium</taxon>
    </lineage>
</organism>
<accession>F1Z3W9</accession>
<reference evidence="1 2" key="1">
    <citation type="journal article" date="2012" name="J. Bacteriol.">
        <title>Draft Genome Sequence of Novosphingobium nitrogenifigens Y88T.</title>
        <authorList>
            <person name="Strabala T.J."/>
            <person name="Macdonald L."/>
            <person name="Liu V."/>
            <person name="Smit A.M."/>
        </authorList>
    </citation>
    <scope>NUCLEOTIDE SEQUENCE [LARGE SCALE GENOMIC DNA]</scope>
    <source>
        <strain evidence="1 2">DSM 19370</strain>
    </source>
</reference>
<dbReference type="InParanoid" id="F1Z3W9"/>
<comment type="caution">
    <text evidence="1">The sequence shown here is derived from an EMBL/GenBank/DDBJ whole genome shotgun (WGS) entry which is preliminary data.</text>
</comment>
<dbReference type="EMBL" id="AEWJ01000013">
    <property type="protein sequence ID" value="EGD60708.1"/>
    <property type="molecule type" value="Genomic_DNA"/>
</dbReference>
<keyword evidence="2" id="KW-1185">Reference proteome</keyword>
<evidence type="ECO:0000313" key="1">
    <source>
        <dbReference type="EMBL" id="EGD60708.1"/>
    </source>
</evidence>
<evidence type="ECO:0000313" key="2">
    <source>
        <dbReference type="Proteomes" id="UP000004728"/>
    </source>
</evidence>
<name>F1Z3W9_9SPHN</name>
<sequence>MPVKPPLCRRRHGFGWEFAHGQPFVLSRKRSSAASEIDFAGRADKFNIAAIIPYLIDIR</sequence>
<proteinExistence type="predicted"/>